<sequence>MGNSLRSSSVSTSNEEAISLPIDTIFKLPSPLPSWPSGGDFASGEIDLGGLRVRQVSSFNKVWSTYEGGSDNLGATVFEPSEVPDGFSMFGCYAQPNNQPLFGWVLVGKDDSELDVHEEMMIAALSLSST</sequence>
<dbReference type="Proteomes" id="UP000834106">
    <property type="component" value="Chromosome 21"/>
</dbReference>
<dbReference type="AlphaFoldDB" id="A0AAD2AAL9"/>
<name>A0AAD2AAL9_9LAMI</name>
<dbReference type="PANTHER" id="PTHR48152:SF3">
    <property type="entry name" value="DUF946 FAMILY PROTEIN (DUF946)"/>
    <property type="match status" value="1"/>
</dbReference>
<protein>
    <submittedName>
        <fullName evidence="1">Uncharacterized protein</fullName>
    </submittedName>
</protein>
<evidence type="ECO:0000313" key="1">
    <source>
        <dbReference type="EMBL" id="CAI9784667.1"/>
    </source>
</evidence>
<dbReference type="PANTHER" id="PTHR48152">
    <property type="entry name" value="F1C9.34 PROTEIN"/>
    <property type="match status" value="1"/>
</dbReference>
<gene>
    <name evidence="1" type="ORF">FPE_LOCUS32097</name>
</gene>
<dbReference type="InterPro" id="IPR009291">
    <property type="entry name" value="Vps62"/>
</dbReference>
<keyword evidence="2" id="KW-1185">Reference proteome</keyword>
<evidence type="ECO:0000313" key="2">
    <source>
        <dbReference type="Proteomes" id="UP000834106"/>
    </source>
</evidence>
<dbReference type="EMBL" id="OU503056">
    <property type="protein sequence ID" value="CAI9784667.1"/>
    <property type="molecule type" value="Genomic_DNA"/>
</dbReference>
<dbReference type="Pfam" id="PF06101">
    <property type="entry name" value="Vps62"/>
    <property type="match status" value="1"/>
</dbReference>
<organism evidence="1 2">
    <name type="scientific">Fraxinus pennsylvanica</name>
    <dbReference type="NCBI Taxonomy" id="56036"/>
    <lineage>
        <taxon>Eukaryota</taxon>
        <taxon>Viridiplantae</taxon>
        <taxon>Streptophyta</taxon>
        <taxon>Embryophyta</taxon>
        <taxon>Tracheophyta</taxon>
        <taxon>Spermatophyta</taxon>
        <taxon>Magnoliopsida</taxon>
        <taxon>eudicotyledons</taxon>
        <taxon>Gunneridae</taxon>
        <taxon>Pentapetalae</taxon>
        <taxon>asterids</taxon>
        <taxon>lamiids</taxon>
        <taxon>Lamiales</taxon>
        <taxon>Oleaceae</taxon>
        <taxon>Oleeae</taxon>
        <taxon>Fraxinus</taxon>
    </lineage>
</organism>
<reference evidence="1" key="1">
    <citation type="submission" date="2023-05" db="EMBL/GenBank/DDBJ databases">
        <authorList>
            <person name="Huff M."/>
        </authorList>
    </citation>
    <scope>NUCLEOTIDE SEQUENCE</scope>
</reference>
<accession>A0AAD2AAL9</accession>
<proteinExistence type="predicted"/>